<dbReference type="InterPro" id="IPR016039">
    <property type="entry name" value="Thiolase-like"/>
</dbReference>
<dbReference type="Pfam" id="PF02801">
    <property type="entry name" value="Ketoacyl-synt_C"/>
    <property type="match status" value="1"/>
</dbReference>
<evidence type="ECO:0000256" key="3">
    <source>
        <dbReference type="ARBA" id="ARBA00023315"/>
    </source>
</evidence>
<dbReference type="Proteomes" id="UP000236178">
    <property type="component" value="Unassembled WGS sequence"/>
</dbReference>
<dbReference type="InterPro" id="IPR000794">
    <property type="entry name" value="Beta-ketoacyl_synthase"/>
</dbReference>
<protein>
    <submittedName>
        <fullName evidence="6">Ketosynthase chain-length factor</fullName>
    </submittedName>
</protein>
<dbReference type="EMBL" id="PJOS01000006">
    <property type="protein sequence ID" value="PKT74075.1"/>
    <property type="molecule type" value="Genomic_DNA"/>
</dbReference>
<comment type="similarity">
    <text evidence="1 4">Belongs to the thiolase-like superfamily. Beta-ketoacyl-ACP synthases family.</text>
</comment>
<name>A0A2I0SVY3_9ACTN</name>
<dbReference type="PANTHER" id="PTHR11712">
    <property type="entry name" value="POLYKETIDE SYNTHASE-RELATED"/>
    <property type="match status" value="1"/>
</dbReference>
<keyword evidence="7" id="KW-1185">Reference proteome</keyword>
<comment type="caution">
    <text evidence="6">The sequence shown here is derived from an EMBL/GenBank/DDBJ whole genome shotgun (WGS) entry which is preliminary data.</text>
</comment>
<evidence type="ECO:0000313" key="7">
    <source>
        <dbReference type="Proteomes" id="UP000236178"/>
    </source>
</evidence>
<dbReference type="InterPro" id="IPR020841">
    <property type="entry name" value="PKS_Beta-ketoAc_synthase_dom"/>
</dbReference>
<dbReference type="PANTHER" id="PTHR11712:SF322">
    <property type="entry name" value="POLYKETIDE BETA-KETOACYL SYNTHASE 2-RELATED"/>
    <property type="match status" value="1"/>
</dbReference>
<proteinExistence type="inferred from homology"/>
<keyword evidence="2 4" id="KW-0808">Transferase</keyword>
<dbReference type="InterPro" id="IPR014031">
    <property type="entry name" value="Ketoacyl_synth_C"/>
</dbReference>
<dbReference type="SUPFAM" id="SSF53901">
    <property type="entry name" value="Thiolase-like"/>
    <property type="match status" value="2"/>
</dbReference>
<evidence type="ECO:0000256" key="1">
    <source>
        <dbReference type="ARBA" id="ARBA00008467"/>
    </source>
</evidence>
<reference evidence="6 7" key="1">
    <citation type="submission" date="2017-12" db="EMBL/GenBank/DDBJ databases">
        <title>Streptomyces populusis sp. nov., a novel endophytic actinobacterium isolated from stems of Populus adenopoda Maxim.</title>
        <authorList>
            <person name="Wang Z."/>
        </authorList>
    </citation>
    <scope>NUCLEOTIDE SEQUENCE [LARGE SCALE GENOMIC DNA]</scope>
    <source>
        <strain evidence="6 7">A249</strain>
    </source>
</reference>
<dbReference type="GO" id="GO:0004315">
    <property type="term" value="F:3-oxoacyl-[acyl-carrier-protein] synthase activity"/>
    <property type="evidence" value="ECO:0007669"/>
    <property type="project" value="TreeGrafter"/>
</dbReference>
<dbReference type="Gene3D" id="3.40.47.10">
    <property type="match status" value="2"/>
</dbReference>
<organism evidence="6 7">
    <name type="scientific">Streptomyces populi</name>
    <dbReference type="NCBI Taxonomy" id="2058924"/>
    <lineage>
        <taxon>Bacteria</taxon>
        <taxon>Bacillati</taxon>
        <taxon>Actinomycetota</taxon>
        <taxon>Actinomycetes</taxon>
        <taxon>Kitasatosporales</taxon>
        <taxon>Streptomycetaceae</taxon>
        <taxon>Streptomyces</taxon>
    </lineage>
</organism>
<evidence type="ECO:0000313" key="6">
    <source>
        <dbReference type="EMBL" id="PKT74075.1"/>
    </source>
</evidence>
<dbReference type="InterPro" id="IPR014030">
    <property type="entry name" value="Ketoacyl_synth_N"/>
</dbReference>
<gene>
    <name evidence="6" type="ORF">CW362_05340</name>
</gene>
<keyword evidence="3" id="KW-0012">Acyltransferase</keyword>
<dbReference type="SMART" id="SM00825">
    <property type="entry name" value="PKS_KS"/>
    <property type="match status" value="1"/>
</dbReference>
<accession>A0A2I0SVY3</accession>
<dbReference type="AlphaFoldDB" id="A0A2I0SVY3"/>
<sequence length="407" mass="42279">MTESAAVTGIGVIAPNGLGTEEFWTATQKGISGIERISRYDPASYPTRLAGEVTGFEAGEYLASRLLPQTDRMTQMALVASDWALADADLDPAAVPEFDMGVVTASASGGFEFAQNELQKLWSKGPEYVSAYQSFAWFYAVNTGQISIRHGMRGPSGVLVTDQAGGLDALGHARRHIRKGTGVVVSGGVDASLPPWGLVSLLSTGRLSPTDDPARAYAPFDTSADGHLPGEGGAILVLERESRARERGARVYGTVAGYAATFDPGPGSGRGPGLRRAIETALADARVTPGAIDVVFADAAGVRDLDRAEAAALSAVFGPNGVPVTAPKTMTGRLYSGAASLDTATALLAMRDGVVPPTLRVTDQAADCAIDLVRDTAREMRVNHALVVARGHGGFNAAMVLRAPAAD</sequence>
<evidence type="ECO:0000256" key="2">
    <source>
        <dbReference type="ARBA" id="ARBA00022679"/>
    </source>
</evidence>
<evidence type="ECO:0000259" key="5">
    <source>
        <dbReference type="PROSITE" id="PS52004"/>
    </source>
</evidence>
<evidence type="ECO:0000256" key="4">
    <source>
        <dbReference type="RuleBase" id="RU003694"/>
    </source>
</evidence>
<dbReference type="OrthoDB" id="416758at2"/>
<feature type="domain" description="Ketosynthase family 3 (KS3)" evidence="5">
    <location>
        <begin position="2"/>
        <end position="403"/>
    </location>
</feature>
<dbReference type="RefSeq" id="WP_103548175.1">
    <property type="nucleotide sequence ID" value="NZ_KZ626845.1"/>
</dbReference>
<dbReference type="CDD" id="cd00832">
    <property type="entry name" value="CLF"/>
    <property type="match status" value="1"/>
</dbReference>
<dbReference type="PROSITE" id="PS52004">
    <property type="entry name" value="KS3_2"/>
    <property type="match status" value="1"/>
</dbReference>
<dbReference type="Pfam" id="PF00109">
    <property type="entry name" value="ketoacyl-synt"/>
    <property type="match status" value="1"/>
</dbReference>
<dbReference type="GO" id="GO:0006633">
    <property type="term" value="P:fatty acid biosynthetic process"/>
    <property type="evidence" value="ECO:0007669"/>
    <property type="project" value="TreeGrafter"/>
</dbReference>